<evidence type="ECO:0000313" key="3">
    <source>
        <dbReference type="Proteomes" id="UP000059680"/>
    </source>
</evidence>
<protein>
    <submittedName>
        <fullName evidence="2">Os02g0255066 protein</fullName>
    </submittedName>
</protein>
<dbReference type="Gramene" id="Os02t0255066-00">
    <property type="protein sequence ID" value="Os02t0255066-00"/>
    <property type="gene ID" value="Os02g0255066"/>
</dbReference>
<accession>A0A0P0VH67</accession>
<dbReference type="AlphaFoldDB" id="A0A0P0VH67"/>
<dbReference type="InParanoid" id="A0A0P0VH67"/>
<feature type="region of interest" description="Disordered" evidence="1">
    <location>
        <begin position="1"/>
        <end position="129"/>
    </location>
</feature>
<sequence length="129" mass="13363">LPRPPAAGVPCGTTVLRAAGDGPRRTLLRLHLPRSGGGVGGVEHHPGGHPEPAPPAVPTEKRARIHRRPAANAAGEGPGEKEAGGGGGGGAQQQRQSPPQASEAYHLMAGQAVRSPPHRHRRDRGEIQW</sequence>
<dbReference type="EMBL" id="AP014958">
    <property type="protein sequence ID" value="BAS77941.1"/>
    <property type="molecule type" value="Genomic_DNA"/>
</dbReference>
<evidence type="ECO:0000256" key="1">
    <source>
        <dbReference type="SAM" id="MobiDB-lite"/>
    </source>
</evidence>
<dbReference type="Proteomes" id="UP000059680">
    <property type="component" value="Chromosome 2"/>
</dbReference>
<reference evidence="2 3" key="2">
    <citation type="journal article" date="2013" name="Plant Cell Physiol.">
        <title>Rice Annotation Project Database (RAP-DB): an integrative and interactive database for rice genomics.</title>
        <authorList>
            <person name="Sakai H."/>
            <person name="Lee S.S."/>
            <person name="Tanaka T."/>
            <person name="Numa H."/>
            <person name="Kim J."/>
            <person name="Kawahara Y."/>
            <person name="Wakimoto H."/>
            <person name="Yang C.C."/>
            <person name="Iwamoto M."/>
            <person name="Abe T."/>
            <person name="Yamada Y."/>
            <person name="Muto A."/>
            <person name="Inokuchi H."/>
            <person name="Ikemura T."/>
            <person name="Matsumoto T."/>
            <person name="Sasaki T."/>
            <person name="Itoh T."/>
        </authorList>
    </citation>
    <scope>NUCLEOTIDE SEQUENCE [LARGE SCALE GENOMIC DNA]</scope>
    <source>
        <strain evidence="3">cv. Nipponbare</strain>
    </source>
</reference>
<evidence type="ECO:0000313" key="2">
    <source>
        <dbReference type="EMBL" id="BAS77941.1"/>
    </source>
</evidence>
<dbReference type="PaxDb" id="39947-A0A0P0VH67"/>
<feature type="non-terminal residue" evidence="2">
    <location>
        <position position="1"/>
    </location>
</feature>
<feature type="non-terminal residue" evidence="2">
    <location>
        <position position="129"/>
    </location>
</feature>
<organism evidence="2 3">
    <name type="scientific">Oryza sativa subsp. japonica</name>
    <name type="common">Rice</name>
    <dbReference type="NCBI Taxonomy" id="39947"/>
    <lineage>
        <taxon>Eukaryota</taxon>
        <taxon>Viridiplantae</taxon>
        <taxon>Streptophyta</taxon>
        <taxon>Embryophyta</taxon>
        <taxon>Tracheophyta</taxon>
        <taxon>Spermatophyta</taxon>
        <taxon>Magnoliopsida</taxon>
        <taxon>Liliopsida</taxon>
        <taxon>Poales</taxon>
        <taxon>Poaceae</taxon>
        <taxon>BOP clade</taxon>
        <taxon>Oryzoideae</taxon>
        <taxon>Oryzeae</taxon>
        <taxon>Oryzinae</taxon>
        <taxon>Oryza</taxon>
        <taxon>Oryza sativa</taxon>
    </lineage>
</organism>
<reference evidence="2 3" key="3">
    <citation type="journal article" date="2013" name="Rice">
        <title>Improvement of the Oryza sativa Nipponbare reference genome using next generation sequence and optical map data.</title>
        <authorList>
            <person name="Kawahara Y."/>
            <person name="de la Bastide M."/>
            <person name="Hamilton J.P."/>
            <person name="Kanamori H."/>
            <person name="McCombie W.R."/>
            <person name="Ouyang S."/>
            <person name="Schwartz D.C."/>
            <person name="Tanaka T."/>
            <person name="Wu J."/>
            <person name="Zhou S."/>
            <person name="Childs K.L."/>
            <person name="Davidson R.M."/>
            <person name="Lin H."/>
            <person name="Quesada-Ocampo L."/>
            <person name="Vaillancourt B."/>
            <person name="Sakai H."/>
            <person name="Lee S.S."/>
            <person name="Kim J."/>
            <person name="Numa H."/>
            <person name="Itoh T."/>
            <person name="Buell C.R."/>
            <person name="Matsumoto T."/>
        </authorList>
    </citation>
    <scope>NUCLEOTIDE SEQUENCE [LARGE SCALE GENOMIC DNA]</scope>
    <source>
        <strain evidence="3">cv. Nipponbare</strain>
    </source>
</reference>
<feature type="compositionally biased region" description="Low complexity" evidence="1">
    <location>
        <begin position="92"/>
        <end position="104"/>
    </location>
</feature>
<gene>
    <name evidence="2" type="ordered locus">Os02g0255066</name>
    <name evidence="2" type="ORF">OSNPB_020255066</name>
</gene>
<name>A0A0P0VH67_ORYSJ</name>
<reference evidence="3" key="1">
    <citation type="journal article" date="2005" name="Nature">
        <title>The map-based sequence of the rice genome.</title>
        <authorList>
            <consortium name="International rice genome sequencing project (IRGSP)"/>
            <person name="Matsumoto T."/>
            <person name="Wu J."/>
            <person name="Kanamori H."/>
            <person name="Katayose Y."/>
            <person name="Fujisawa M."/>
            <person name="Namiki N."/>
            <person name="Mizuno H."/>
            <person name="Yamamoto K."/>
            <person name="Antonio B.A."/>
            <person name="Baba T."/>
            <person name="Sakata K."/>
            <person name="Nagamura Y."/>
            <person name="Aoki H."/>
            <person name="Arikawa K."/>
            <person name="Arita K."/>
            <person name="Bito T."/>
            <person name="Chiden Y."/>
            <person name="Fujitsuka N."/>
            <person name="Fukunaka R."/>
            <person name="Hamada M."/>
            <person name="Harada C."/>
            <person name="Hayashi A."/>
            <person name="Hijishita S."/>
            <person name="Honda M."/>
            <person name="Hosokawa S."/>
            <person name="Ichikawa Y."/>
            <person name="Idonuma A."/>
            <person name="Iijima M."/>
            <person name="Ikeda M."/>
            <person name="Ikeno M."/>
            <person name="Ito K."/>
            <person name="Ito S."/>
            <person name="Ito T."/>
            <person name="Ito Y."/>
            <person name="Ito Y."/>
            <person name="Iwabuchi A."/>
            <person name="Kamiya K."/>
            <person name="Karasawa W."/>
            <person name="Kurita K."/>
            <person name="Katagiri S."/>
            <person name="Kikuta A."/>
            <person name="Kobayashi H."/>
            <person name="Kobayashi N."/>
            <person name="Machita K."/>
            <person name="Maehara T."/>
            <person name="Masukawa M."/>
            <person name="Mizubayashi T."/>
            <person name="Mukai Y."/>
            <person name="Nagasaki H."/>
            <person name="Nagata Y."/>
            <person name="Naito S."/>
            <person name="Nakashima M."/>
            <person name="Nakama Y."/>
            <person name="Nakamichi Y."/>
            <person name="Nakamura M."/>
            <person name="Meguro A."/>
            <person name="Negishi M."/>
            <person name="Ohta I."/>
            <person name="Ohta T."/>
            <person name="Okamoto M."/>
            <person name="Ono N."/>
            <person name="Saji S."/>
            <person name="Sakaguchi M."/>
            <person name="Sakai K."/>
            <person name="Shibata M."/>
            <person name="Shimokawa T."/>
            <person name="Song J."/>
            <person name="Takazaki Y."/>
            <person name="Terasawa K."/>
            <person name="Tsugane M."/>
            <person name="Tsuji K."/>
            <person name="Ueda S."/>
            <person name="Waki K."/>
            <person name="Yamagata H."/>
            <person name="Yamamoto M."/>
            <person name="Yamamoto S."/>
            <person name="Yamane H."/>
            <person name="Yoshiki S."/>
            <person name="Yoshihara R."/>
            <person name="Yukawa K."/>
            <person name="Zhong H."/>
            <person name="Yano M."/>
            <person name="Yuan Q."/>
            <person name="Ouyang S."/>
            <person name="Liu J."/>
            <person name="Jones K.M."/>
            <person name="Gansberger K."/>
            <person name="Moffat K."/>
            <person name="Hill J."/>
            <person name="Bera J."/>
            <person name="Fadrosh D."/>
            <person name="Jin S."/>
            <person name="Johri S."/>
            <person name="Kim M."/>
            <person name="Overton L."/>
            <person name="Reardon M."/>
            <person name="Tsitrin T."/>
            <person name="Vuong H."/>
            <person name="Weaver B."/>
            <person name="Ciecko A."/>
            <person name="Tallon L."/>
            <person name="Jackson J."/>
            <person name="Pai G."/>
            <person name="Aken S.V."/>
            <person name="Utterback T."/>
            <person name="Reidmuller S."/>
            <person name="Feldblyum T."/>
            <person name="Hsiao J."/>
            <person name="Zismann V."/>
            <person name="Iobst S."/>
            <person name="de Vazeille A.R."/>
            <person name="Buell C.R."/>
            <person name="Ying K."/>
            <person name="Li Y."/>
            <person name="Lu T."/>
            <person name="Huang Y."/>
            <person name="Zhao Q."/>
            <person name="Feng Q."/>
            <person name="Zhang L."/>
            <person name="Zhu J."/>
            <person name="Weng Q."/>
            <person name="Mu J."/>
            <person name="Lu Y."/>
            <person name="Fan D."/>
            <person name="Liu Y."/>
            <person name="Guan J."/>
            <person name="Zhang Y."/>
            <person name="Yu S."/>
            <person name="Liu X."/>
            <person name="Zhang Y."/>
            <person name="Hong G."/>
            <person name="Han B."/>
            <person name="Choisne N."/>
            <person name="Demange N."/>
            <person name="Orjeda G."/>
            <person name="Samain S."/>
            <person name="Cattolico L."/>
            <person name="Pelletier E."/>
            <person name="Couloux A."/>
            <person name="Segurens B."/>
            <person name="Wincker P."/>
            <person name="D'Hont A."/>
            <person name="Scarpelli C."/>
            <person name="Weissenbach J."/>
            <person name="Salanoubat M."/>
            <person name="Quetier F."/>
            <person name="Yu Y."/>
            <person name="Kim H.R."/>
            <person name="Rambo T."/>
            <person name="Currie J."/>
            <person name="Collura K."/>
            <person name="Luo M."/>
            <person name="Yang T."/>
            <person name="Ammiraju J.S.S."/>
            <person name="Engler F."/>
            <person name="Soderlund C."/>
            <person name="Wing R.A."/>
            <person name="Palmer L.E."/>
            <person name="de la Bastide M."/>
            <person name="Spiegel L."/>
            <person name="Nascimento L."/>
            <person name="Zutavern T."/>
            <person name="O'Shaughnessy A."/>
            <person name="Dike S."/>
            <person name="Dedhia N."/>
            <person name="Preston R."/>
            <person name="Balija V."/>
            <person name="McCombie W.R."/>
            <person name="Chow T."/>
            <person name="Chen H."/>
            <person name="Chung M."/>
            <person name="Chen C."/>
            <person name="Shaw J."/>
            <person name="Wu H."/>
            <person name="Hsiao K."/>
            <person name="Chao Y."/>
            <person name="Chu M."/>
            <person name="Cheng C."/>
            <person name="Hour A."/>
            <person name="Lee P."/>
            <person name="Lin S."/>
            <person name="Lin Y."/>
            <person name="Liou J."/>
            <person name="Liu S."/>
            <person name="Hsing Y."/>
            <person name="Raghuvanshi S."/>
            <person name="Mohanty A."/>
            <person name="Bharti A.K."/>
            <person name="Gaur A."/>
            <person name="Gupta V."/>
            <person name="Kumar D."/>
            <person name="Ravi V."/>
            <person name="Vij S."/>
            <person name="Kapur A."/>
            <person name="Khurana P."/>
            <person name="Khurana P."/>
            <person name="Khurana J.P."/>
            <person name="Tyagi A.K."/>
            <person name="Gaikwad K."/>
            <person name="Singh A."/>
            <person name="Dalal V."/>
            <person name="Srivastava S."/>
            <person name="Dixit A."/>
            <person name="Pal A.K."/>
            <person name="Ghazi I.A."/>
            <person name="Yadav M."/>
            <person name="Pandit A."/>
            <person name="Bhargava A."/>
            <person name="Sureshbabu K."/>
            <person name="Batra K."/>
            <person name="Sharma T.R."/>
            <person name="Mohapatra T."/>
            <person name="Singh N.K."/>
            <person name="Messing J."/>
            <person name="Nelson A.B."/>
            <person name="Fuks G."/>
            <person name="Kavchok S."/>
            <person name="Keizer G."/>
            <person name="Linton E."/>
            <person name="Llaca V."/>
            <person name="Song R."/>
            <person name="Tanyolac B."/>
            <person name="Young S."/>
            <person name="Ho-Il K."/>
            <person name="Hahn J.H."/>
            <person name="Sangsakoo G."/>
            <person name="Vanavichit A."/>
            <person name="de Mattos Luiz.A.T."/>
            <person name="Zimmer P.D."/>
            <person name="Malone G."/>
            <person name="Dellagostin O."/>
            <person name="de Oliveira A.C."/>
            <person name="Bevan M."/>
            <person name="Bancroft I."/>
            <person name="Minx P."/>
            <person name="Cordum H."/>
            <person name="Wilson R."/>
            <person name="Cheng Z."/>
            <person name="Jin W."/>
            <person name="Jiang J."/>
            <person name="Leong S.A."/>
            <person name="Iwama H."/>
            <person name="Gojobori T."/>
            <person name="Itoh T."/>
            <person name="Niimura Y."/>
            <person name="Fujii Y."/>
            <person name="Habara T."/>
            <person name="Sakai H."/>
            <person name="Sato Y."/>
            <person name="Wilson G."/>
            <person name="Kumar K."/>
            <person name="McCouch S."/>
            <person name="Juretic N."/>
            <person name="Hoen D."/>
            <person name="Wright S."/>
            <person name="Bruskiewich R."/>
            <person name="Bureau T."/>
            <person name="Miyao A."/>
            <person name="Hirochika H."/>
            <person name="Nishikawa T."/>
            <person name="Kadowaki K."/>
            <person name="Sugiura M."/>
            <person name="Burr B."/>
            <person name="Sasaki T."/>
        </authorList>
    </citation>
    <scope>NUCLEOTIDE SEQUENCE [LARGE SCALE GENOMIC DNA]</scope>
    <source>
        <strain evidence="3">cv. Nipponbare</strain>
    </source>
</reference>
<proteinExistence type="predicted"/>
<keyword evidence="3" id="KW-1185">Reference proteome</keyword>